<evidence type="ECO:0000256" key="1">
    <source>
        <dbReference type="SAM" id="SignalP"/>
    </source>
</evidence>
<protein>
    <recommendedName>
        <fullName evidence="2">GOLD domain-containing protein</fullName>
    </recommendedName>
</protein>
<feature type="domain" description="GOLD" evidence="2">
    <location>
        <begin position="16"/>
        <end position="88"/>
    </location>
</feature>
<comment type="caution">
    <text evidence="3">The sequence shown here is derived from an EMBL/GenBank/DDBJ whole genome shotgun (WGS) entry which is preliminary data.</text>
</comment>
<feature type="signal peptide" evidence="1">
    <location>
        <begin position="1"/>
        <end position="16"/>
    </location>
</feature>
<dbReference type="Pfam" id="PF01105">
    <property type="entry name" value="EMP24_GP25L"/>
    <property type="match status" value="1"/>
</dbReference>
<keyword evidence="1" id="KW-0732">Signal</keyword>
<sequence length="154" mass="17275">MRAFLPLLSLASAVQALHFYVDPATPKCFFEDLPKGTLVVGHYTAQEWDDRSDVWQEHTGISIYISVDELFDNDHRVVSQRGSSSGRLHSQLLRQATTEFASPPTRTLVALHGCPPPKTTEESNLSLISSLARQTRFTAQTRRSLKTLHPESRT</sequence>
<dbReference type="InterPro" id="IPR009038">
    <property type="entry name" value="GOLD_dom"/>
</dbReference>
<evidence type="ECO:0000313" key="3">
    <source>
        <dbReference type="EMBL" id="KAF9755065.1"/>
    </source>
</evidence>
<evidence type="ECO:0000259" key="2">
    <source>
        <dbReference type="Pfam" id="PF01105"/>
    </source>
</evidence>
<gene>
    <name evidence="3" type="ORF">IM811_010506</name>
</gene>
<accession>A0A8H7NG72</accession>
<organism evidence="3 4">
    <name type="scientific">Bionectria ochroleuca</name>
    <name type="common">Gliocladium roseum</name>
    <dbReference type="NCBI Taxonomy" id="29856"/>
    <lineage>
        <taxon>Eukaryota</taxon>
        <taxon>Fungi</taxon>
        <taxon>Dikarya</taxon>
        <taxon>Ascomycota</taxon>
        <taxon>Pezizomycotina</taxon>
        <taxon>Sordariomycetes</taxon>
        <taxon>Hypocreomycetidae</taxon>
        <taxon>Hypocreales</taxon>
        <taxon>Bionectriaceae</taxon>
        <taxon>Clonostachys</taxon>
    </lineage>
</organism>
<feature type="chain" id="PRO_5034369806" description="GOLD domain-containing protein" evidence="1">
    <location>
        <begin position="17"/>
        <end position="154"/>
    </location>
</feature>
<evidence type="ECO:0000313" key="4">
    <source>
        <dbReference type="Proteomes" id="UP000616885"/>
    </source>
</evidence>
<name>A0A8H7NG72_BIOOC</name>
<dbReference type="AlphaFoldDB" id="A0A8H7NG72"/>
<proteinExistence type="predicted"/>
<dbReference type="Proteomes" id="UP000616885">
    <property type="component" value="Unassembled WGS sequence"/>
</dbReference>
<reference evidence="3" key="1">
    <citation type="submission" date="2020-10" db="EMBL/GenBank/DDBJ databases">
        <title>High-Quality Genome Resource of Clonostachys rosea strain S41 by Oxford Nanopore Long-Read Sequencing.</title>
        <authorList>
            <person name="Wang H."/>
        </authorList>
    </citation>
    <scope>NUCLEOTIDE SEQUENCE</scope>
    <source>
        <strain evidence="3">S41</strain>
    </source>
</reference>
<dbReference type="EMBL" id="JADCTT010000003">
    <property type="protein sequence ID" value="KAF9755065.1"/>
    <property type="molecule type" value="Genomic_DNA"/>
</dbReference>